<feature type="compositionally biased region" description="Low complexity" evidence="1">
    <location>
        <begin position="212"/>
        <end position="224"/>
    </location>
</feature>
<name>A0A0R3DXW7_9BRAD</name>
<accession>A0A0R3DXW7</accession>
<comment type="caution">
    <text evidence="2">The sequence shown here is derived from an EMBL/GenBank/DDBJ whole genome shotgun (WGS) entry which is preliminary data.</text>
</comment>
<evidence type="ECO:0008006" key="4">
    <source>
        <dbReference type="Google" id="ProtNLM"/>
    </source>
</evidence>
<dbReference type="EMBL" id="LJYG01000065">
    <property type="protein sequence ID" value="KRQ12348.1"/>
    <property type="molecule type" value="Genomic_DNA"/>
</dbReference>
<dbReference type="AlphaFoldDB" id="A0A0R3DXW7"/>
<feature type="compositionally biased region" description="Basic and acidic residues" evidence="1">
    <location>
        <begin position="176"/>
        <end position="194"/>
    </location>
</feature>
<reference evidence="2 3" key="1">
    <citation type="submission" date="2015-09" db="EMBL/GenBank/DDBJ databases">
        <title>Draft Genome Sequence of Bradyrhizobium manausense Strain BR 3351T, a Novel Symbiotic Nitrogen-Fixing Alphaproteobacterium Isolated from Brazilian Amazon Rain Forest.</title>
        <authorList>
            <person name="De Araujo J.L."/>
            <person name="Zilli J.E."/>
        </authorList>
    </citation>
    <scope>NUCLEOTIDE SEQUENCE [LARGE SCALE GENOMIC DNA]</scope>
    <source>
        <strain evidence="2 3">BR3351</strain>
    </source>
</reference>
<sequence>MVAEPPIDEIDRSSFMREVRGFMGGDIRHIAGNPQEYSHFVSNKADRAAWVAGGYASTYDNPNKRARFFRYQLGDKTVGLLRSGAGFPLETEEAQRKFPEHSDVTSVLDLRVTHPLVENAGDILLEHQLRLDGERPLVMSRPALDGIEPRLAEMGFVHMGDMGDWGNNCWGLDPNQHPEKWTKNDDGEWQRADKPPLYLSKSEGNDTDTEAGSEASSEAYSSEADSSDDDPSWHLERAMGQLAIG</sequence>
<gene>
    <name evidence="2" type="ORF">AOQ71_16860</name>
</gene>
<evidence type="ECO:0000256" key="1">
    <source>
        <dbReference type="SAM" id="MobiDB-lite"/>
    </source>
</evidence>
<dbReference type="Proteomes" id="UP000051936">
    <property type="component" value="Unassembled WGS sequence"/>
</dbReference>
<evidence type="ECO:0000313" key="3">
    <source>
        <dbReference type="Proteomes" id="UP000051936"/>
    </source>
</evidence>
<keyword evidence="3" id="KW-1185">Reference proteome</keyword>
<feature type="region of interest" description="Disordered" evidence="1">
    <location>
        <begin position="176"/>
        <end position="245"/>
    </location>
</feature>
<evidence type="ECO:0000313" key="2">
    <source>
        <dbReference type="EMBL" id="KRQ12348.1"/>
    </source>
</evidence>
<proteinExistence type="predicted"/>
<protein>
    <recommendedName>
        <fullName evidence="4">Host specificity protein</fullName>
    </recommendedName>
</protein>
<organism evidence="2 3">
    <name type="scientific">Bradyrhizobium manausense</name>
    <dbReference type="NCBI Taxonomy" id="989370"/>
    <lineage>
        <taxon>Bacteria</taxon>
        <taxon>Pseudomonadati</taxon>
        <taxon>Pseudomonadota</taxon>
        <taxon>Alphaproteobacteria</taxon>
        <taxon>Hyphomicrobiales</taxon>
        <taxon>Nitrobacteraceae</taxon>
        <taxon>Bradyrhizobium</taxon>
    </lineage>
</organism>